<keyword evidence="7" id="KW-0694">RNA-binding</keyword>
<evidence type="ECO:0000259" key="10">
    <source>
        <dbReference type="Pfam" id="PF01138"/>
    </source>
</evidence>
<dbReference type="InterPro" id="IPR001247">
    <property type="entry name" value="ExoRNase_PH_dom1"/>
</dbReference>
<name>A0A059DCB2_EUCGR</name>
<organism evidence="11">
    <name type="scientific">Eucalyptus grandis</name>
    <name type="common">Flooded gum</name>
    <dbReference type="NCBI Taxonomy" id="71139"/>
    <lineage>
        <taxon>Eukaryota</taxon>
        <taxon>Viridiplantae</taxon>
        <taxon>Streptophyta</taxon>
        <taxon>Embryophyta</taxon>
        <taxon>Tracheophyta</taxon>
        <taxon>Spermatophyta</taxon>
        <taxon>Magnoliopsida</taxon>
        <taxon>eudicotyledons</taxon>
        <taxon>Gunneridae</taxon>
        <taxon>Pentapetalae</taxon>
        <taxon>rosids</taxon>
        <taxon>malvids</taxon>
        <taxon>Myrtales</taxon>
        <taxon>Myrtaceae</taxon>
        <taxon>Myrtoideae</taxon>
        <taxon>Eucalypteae</taxon>
        <taxon>Eucalyptus</taxon>
    </lineage>
</organism>
<dbReference type="InParanoid" id="A0A059DCB2"/>
<dbReference type="EMBL" id="KK198753">
    <property type="protein sequence ID" value="KCW87870.1"/>
    <property type="molecule type" value="Genomic_DNA"/>
</dbReference>
<dbReference type="GO" id="GO:0035925">
    <property type="term" value="F:mRNA 3'-UTR AU-rich region binding"/>
    <property type="evidence" value="ECO:0000318"/>
    <property type="project" value="GO_Central"/>
</dbReference>
<dbReference type="GO" id="GO:0034473">
    <property type="term" value="P:U1 snRNA 3'-end processing"/>
    <property type="evidence" value="ECO:0000318"/>
    <property type="project" value="GO_Central"/>
</dbReference>
<dbReference type="SUPFAM" id="SSF54211">
    <property type="entry name" value="Ribosomal protein S5 domain 2-like"/>
    <property type="match status" value="1"/>
</dbReference>
<dbReference type="GO" id="GO:0016075">
    <property type="term" value="P:rRNA catabolic process"/>
    <property type="evidence" value="ECO:0000318"/>
    <property type="project" value="GO_Central"/>
</dbReference>
<dbReference type="STRING" id="71139.A0A059DCB2"/>
<keyword evidence="6" id="KW-0271">Exosome</keyword>
<accession>A0A059DCB2</accession>
<dbReference type="InterPro" id="IPR020568">
    <property type="entry name" value="Ribosomal_Su5_D2-typ_SF"/>
</dbReference>
<keyword evidence="8" id="KW-0539">Nucleus</keyword>
<reference evidence="11" key="1">
    <citation type="submission" date="2013-07" db="EMBL/GenBank/DDBJ databases">
        <title>The genome of Eucalyptus grandis.</title>
        <authorList>
            <person name="Schmutz J."/>
            <person name="Hayes R."/>
            <person name="Myburg A."/>
            <person name="Tuskan G."/>
            <person name="Grattapaglia D."/>
            <person name="Rokhsar D.S."/>
        </authorList>
    </citation>
    <scope>NUCLEOTIDE SEQUENCE</scope>
    <source>
        <tissue evidence="11">Leaf extractions</tissue>
    </source>
</reference>
<dbReference type="InterPro" id="IPR027408">
    <property type="entry name" value="PNPase/RNase_PH_dom_sf"/>
</dbReference>
<dbReference type="GO" id="GO:0000176">
    <property type="term" value="C:nuclear exosome (RNase complex)"/>
    <property type="evidence" value="ECO:0000318"/>
    <property type="project" value="GO_Central"/>
</dbReference>
<protein>
    <recommendedName>
        <fullName evidence="9">Ribosomal RNA-processing protein 43</fullName>
    </recommendedName>
</protein>
<evidence type="ECO:0000256" key="5">
    <source>
        <dbReference type="ARBA" id="ARBA00022552"/>
    </source>
</evidence>
<dbReference type="AlphaFoldDB" id="A0A059DCB2"/>
<evidence type="ECO:0000256" key="8">
    <source>
        <dbReference type="ARBA" id="ARBA00023242"/>
    </source>
</evidence>
<keyword evidence="5" id="KW-0698">rRNA processing</keyword>
<dbReference type="GO" id="GO:0071028">
    <property type="term" value="P:nuclear mRNA surveillance"/>
    <property type="evidence" value="ECO:0000318"/>
    <property type="project" value="GO_Central"/>
</dbReference>
<dbReference type="GO" id="GO:0005730">
    <property type="term" value="C:nucleolus"/>
    <property type="evidence" value="ECO:0007669"/>
    <property type="project" value="UniProtKB-SubCell"/>
</dbReference>
<dbReference type="InterPro" id="IPR050590">
    <property type="entry name" value="Exosome_comp_Rrp42_subfam"/>
</dbReference>
<dbReference type="GO" id="GO:0071035">
    <property type="term" value="P:nuclear polyadenylation-dependent rRNA catabolic process"/>
    <property type="evidence" value="ECO:0000318"/>
    <property type="project" value="GO_Central"/>
</dbReference>
<dbReference type="Gene3D" id="3.30.230.70">
    <property type="entry name" value="GHMP Kinase, N-terminal domain"/>
    <property type="match status" value="1"/>
</dbReference>
<gene>
    <name evidence="11" type="ORF">EUGRSUZ_A00265</name>
</gene>
<dbReference type="PANTHER" id="PTHR11097:SF9">
    <property type="entry name" value="EXOSOME COMPLEX COMPONENT RRP43"/>
    <property type="match status" value="1"/>
</dbReference>
<comment type="similarity">
    <text evidence="3">Belongs to the RNase PH family.</text>
</comment>
<evidence type="ECO:0000256" key="2">
    <source>
        <dbReference type="ARBA" id="ARBA00004604"/>
    </source>
</evidence>
<comment type="subcellular location">
    <subcellularLocation>
        <location evidence="1">Cytoplasm</location>
    </subcellularLocation>
    <subcellularLocation>
        <location evidence="2">Nucleus</location>
        <location evidence="2">Nucleolus</location>
    </subcellularLocation>
</comment>
<evidence type="ECO:0000256" key="3">
    <source>
        <dbReference type="ARBA" id="ARBA00006678"/>
    </source>
</evidence>
<evidence type="ECO:0000256" key="6">
    <source>
        <dbReference type="ARBA" id="ARBA00022835"/>
    </source>
</evidence>
<evidence type="ECO:0000256" key="7">
    <source>
        <dbReference type="ARBA" id="ARBA00022884"/>
    </source>
</evidence>
<evidence type="ECO:0000256" key="1">
    <source>
        <dbReference type="ARBA" id="ARBA00004496"/>
    </source>
</evidence>
<dbReference type="GO" id="GO:0071038">
    <property type="term" value="P:TRAMP-dependent tRNA surveillance pathway"/>
    <property type="evidence" value="ECO:0000318"/>
    <property type="project" value="GO_Central"/>
</dbReference>
<evidence type="ECO:0000256" key="4">
    <source>
        <dbReference type="ARBA" id="ARBA00022490"/>
    </source>
</evidence>
<evidence type="ECO:0000313" key="11">
    <source>
        <dbReference type="EMBL" id="KCW87870.1"/>
    </source>
</evidence>
<dbReference type="GO" id="GO:0000177">
    <property type="term" value="C:cytoplasmic exosome (RNase complex)"/>
    <property type="evidence" value="ECO:0000318"/>
    <property type="project" value="GO_Central"/>
</dbReference>
<dbReference type="Gramene" id="KCW87870">
    <property type="protein sequence ID" value="KCW87870"/>
    <property type="gene ID" value="EUGRSUZ_A00265"/>
</dbReference>
<evidence type="ECO:0000256" key="9">
    <source>
        <dbReference type="ARBA" id="ARBA00030617"/>
    </source>
</evidence>
<sequence length="266" mass="29841">MGTPNAVGDWSSEMEVSAFRRLFPLRYYERHLSESIRPDARSLKRARDTIVSLGAVASSDGSALAKIGSTTMLAAIKMEVMTPVDSPDGGRIAVEFHMPSICYPVVRPGGPAEVAPVISKQLFDSLLRHVKLVNSGMIDLKELSLIKGKAAWMAYLVILHARSVAAFSHLHIPVVSLNDEGRMVMVSEELEGEKLDKEPVDKERRKLLLKSIPFSLTCILHRNYILPYFRRSVHNGNVHDCGFEFIWQRRKKLQEINEAISTMEID</sequence>
<proteinExistence type="inferred from homology"/>
<dbReference type="GO" id="GO:0034475">
    <property type="term" value="P:U4 snRNA 3'-end processing"/>
    <property type="evidence" value="ECO:0000318"/>
    <property type="project" value="GO_Central"/>
</dbReference>
<dbReference type="PANTHER" id="PTHR11097">
    <property type="entry name" value="EXOSOME COMPLEX EXONUCLEASE RIBOSOMAL RNA PROCESSING PROTEIN"/>
    <property type="match status" value="1"/>
</dbReference>
<keyword evidence="4" id="KW-0963">Cytoplasm</keyword>
<dbReference type="GO" id="GO:0034476">
    <property type="term" value="P:U5 snRNA 3'-end processing"/>
    <property type="evidence" value="ECO:0000318"/>
    <property type="project" value="GO_Central"/>
</dbReference>
<dbReference type="Pfam" id="PF01138">
    <property type="entry name" value="RNase_PH"/>
    <property type="match status" value="1"/>
</dbReference>
<feature type="domain" description="Exoribonuclease phosphorolytic" evidence="10">
    <location>
        <begin position="46"/>
        <end position="147"/>
    </location>
</feature>
<dbReference type="GO" id="GO:0000467">
    <property type="term" value="P:exonucleolytic trimming to generate mature 3'-end of 5.8S rRNA from tricistronic rRNA transcript (SSU-rRNA, 5.8S rRNA, LSU-rRNA)"/>
    <property type="evidence" value="ECO:0000318"/>
    <property type="project" value="GO_Central"/>
</dbReference>